<gene>
    <name evidence="1" type="ORF">DPEC_G00206830</name>
</gene>
<accession>A0ACC2G527</accession>
<name>A0ACC2G527_DALPE</name>
<comment type="caution">
    <text evidence="1">The sequence shown here is derived from an EMBL/GenBank/DDBJ whole genome shotgun (WGS) entry which is preliminary data.</text>
</comment>
<sequence>MGDQGRIGNGRRKPAGGQCSAFPLAQMEHDAAYSWVSTSMVGHQNRLRRMDGVRARPTTDSISHVKAATILVGGRRGSVVRGNSSNEKTRDRASGLLNAALYILVSCALLGFSATRTSLPQGYLWVASGGGANQYLNRPIPRPVKSLQIGSPVKCLEYVPESRHSEGVEVDAGTLKSQFGVGNIICLGLDDGRS</sequence>
<dbReference type="EMBL" id="CM055744">
    <property type="protein sequence ID" value="KAJ7998625.1"/>
    <property type="molecule type" value="Genomic_DNA"/>
</dbReference>
<dbReference type="Proteomes" id="UP001157502">
    <property type="component" value="Chromosome 17"/>
</dbReference>
<reference evidence="1" key="1">
    <citation type="submission" date="2021-05" db="EMBL/GenBank/DDBJ databases">
        <authorList>
            <person name="Pan Q."/>
            <person name="Jouanno E."/>
            <person name="Zahm M."/>
            <person name="Klopp C."/>
            <person name="Cabau C."/>
            <person name="Louis A."/>
            <person name="Berthelot C."/>
            <person name="Parey E."/>
            <person name="Roest Crollius H."/>
            <person name="Montfort J."/>
            <person name="Robinson-Rechavi M."/>
            <person name="Bouchez O."/>
            <person name="Lampietro C."/>
            <person name="Lopez Roques C."/>
            <person name="Donnadieu C."/>
            <person name="Postlethwait J."/>
            <person name="Bobe J."/>
            <person name="Dillon D."/>
            <person name="Chandos A."/>
            <person name="von Hippel F."/>
            <person name="Guiguen Y."/>
        </authorList>
    </citation>
    <scope>NUCLEOTIDE SEQUENCE</scope>
    <source>
        <strain evidence="1">YG-Jan2019</strain>
    </source>
</reference>
<keyword evidence="2" id="KW-1185">Reference proteome</keyword>
<organism evidence="1 2">
    <name type="scientific">Dallia pectoralis</name>
    <name type="common">Alaska blackfish</name>
    <dbReference type="NCBI Taxonomy" id="75939"/>
    <lineage>
        <taxon>Eukaryota</taxon>
        <taxon>Metazoa</taxon>
        <taxon>Chordata</taxon>
        <taxon>Craniata</taxon>
        <taxon>Vertebrata</taxon>
        <taxon>Euteleostomi</taxon>
        <taxon>Actinopterygii</taxon>
        <taxon>Neopterygii</taxon>
        <taxon>Teleostei</taxon>
        <taxon>Protacanthopterygii</taxon>
        <taxon>Esociformes</taxon>
        <taxon>Umbridae</taxon>
        <taxon>Dallia</taxon>
    </lineage>
</organism>
<protein>
    <submittedName>
        <fullName evidence="1">Uncharacterized protein</fullName>
    </submittedName>
</protein>
<proteinExistence type="predicted"/>
<evidence type="ECO:0000313" key="2">
    <source>
        <dbReference type="Proteomes" id="UP001157502"/>
    </source>
</evidence>
<evidence type="ECO:0000313" key="1">
    <source>
        <dbReference type="EMBL" id="KAJ7998625.1"/>
    </source>
</evidence>